<evidence type="ECO:0000313" key="2">
    <source>
        <dbReference type="Proteomes" id="UP000707356"/>
    </source>
</evidence>
<accession>A0A951U4H0</accession>
<evidence type="ECO:0000313" key="1">
    <source>
        <dbReference type="EMBL" id="MBW4465718.1"/>
    </source>
</evidence>
<proteinExistence type="predicted"/>
<reference evidence="1" key="2">
    <citation type="journal article" date="2022" name="Microbiol. Resour. Announc.">
        <title>Metagenome Sequencing to Explore Phylogenomics of Terrestrial Cyanobacteria.</title>
        <authorList>
            <person name="Ward R.D."/>
            <person name="Stajich J.E."/>
            <person name="Johansen J.R."/>
            <person name="Huntemann M."/>
            <person name="Clum A."/>
            <person name="Foster B."/>
            <person name="Foster B."/>
            <person name="Roux S."/>
            <person name="Palaniappan K."/>
            <person name="Varghese N."/>
            <person name="Mukherjee S."/>
            <person name="Reddy T.B.K."/>
            <person name="Daum C."/>
            <person name="Copeland A."/>
            <person name="Chen I.A."/>
            <person name="Ivanova N.N."/>
            <person name="Kyrpides N.C."/>
            <person name="Shapiro N."/>
            <person name="Eloe-Fadrosh E.A."/>
            <person name="Pietrasiak N."/>
        </authorList>
    </citation>
    <scope>NUCLEOTIDE SEQUENCE</scope>
    <source>
        <strain evidence="1">GSE-TBD4-15B</strain>
    </source>
</reference>
<gene>
    <name evidence="1" type="ORF">KME07_09810</name>
</gene>
<reference evidence="1" key="1">
    <citation type="submission" date="2021-05" db="EMBL/GenBank/DDBJ databases">
        <authorList>
            <person name="Pietrasiak N."/>
            <person name="Ward R."/>
            <person name="Stajich J.E."/>
            <person name="Kurbessoian T."/>
        </authorList>
    </citation>
    <scope>NUCLEOTIDE SEQUENCE</scope>
    <source>
        <strain evidence="1">GSE-TBD4-15B</strain>
    </source>
</reference>
<dbReference type="AlphaFoldDB" id="A0A951U4H0"/>
<organism evidence="1 2">
    <name type="scientific">Pegethrix bostrychoides GSE-TBD4-15B</name>
    <dbReference type="NCBI Taxonomy" id="2839662"/>
    <lineage>
        <taxon>Bacteria</taxon>
        <taxon>Bacillati</taxon>
        <taxon>Cyanobacteriota</taxon>
        <taxon>Cyanophyceae</taxon>
        <taxon>Oculatellales</taxon>
        <taxon>Oculatellaceae</taxon>
        <taxon>Pegethrix</taxon>
    </lineage>
</organism>
<sequence length="48" mass="5301">MQAYGFYKTDDLLEKLLTLNLALAQREQAGEAIIGAWAPDVPPANRNL</sequence>
<protein>
    <submittedName>
        <fullName evidence="1">Uncharacterized protein</fullName>
    </submittedName>
</protein>
<dbReference type="EMBL" id="JAHHHV010000061">
    <property type="protein sequence ID" value="MBW4465718.1"/>
    <property type="molecule type" value="Genomic_DNA"/>
</dbReference>
<name>A0A951U4H0_9CYAN</name>
<comment type="caution">
    <text evidence="1">The sequence shown here is derived from an EMBL/GenBank/DDBJ whole genome shotgun (WGS) entry which is preliminary data.</text>
</comment>
<dbReference type="Proteomes" id="UP000707356">
    <property type="component" value="Unassembled WGS sequence"/>
</dbReference>